<dbReference type="EMBL" id="ML220117">
    <property type="protein sequence ID" value="TGZ81866.1"/>
    <property type="molecule type" value="Genomic_DNA"/>
</dbReference>
<dbReference type="InParanoid" id="A0A4S2MZ07"/>
<evidence type="ECO:0000313" key="1">
    <source>
        <dbReference type="EMBL" id="TGZ81866.1"/>
    </source>
</evidence>
<sequence>MCRHNRDQWPCQHCAREGLMATIPNRRINAFDITLAIQGRHSAQYPLAHDPIHPLLAPQRSNRLWHLTQVLDHPPIQPNQSLSYPYPHLHGGYPYVQFVEESFEAPVGPTPEATTYGAVTISPGTAQQQQVQPQTQEQQAPKQGILHMVMGAISWCTCGAFPKPHSD</sequence>
<organism evidence="1 2">
    <name type="scientific">Ascodesmis nigricans</name>
    <dbReference type="NCBI Taxonomy" id="341454"/>
    <lineage>
        <taxon>Eukaryota</taxon>
        <taxon>Fungi</taxon>
        <taxon>Dikarya</taxon>
        <taxon>Ascomycota</taxon>
        <taxon>Pezizomycotina</taxon>
        <taxon>Pezizomycetes</taxon>
        <taxon>Pezizales</taxon>
        <taxon>Ascodesmidaceae</taxon>
        <taxon>Ascodesmis</taxon>
    </lineage>
</organism>
<name>A0A4S2MZ07_9PEZI</name>
<gene>
    <name evidence="1" type="ORF">EX30DRAFT_236064</name>
</gene>
<protein>
    <submittedName>
        <fullName evidence="1">Uncharacterized protein</fullName>
    </submittedName>
</protein>
<evidence type="ECO:0000313" key="2">
    <source>
        <dbReference type="Proteomes" id="UP000298138"/>
    </source>
</evidence>
<reference evidence="1 2" key="1">
    <citation type="submission" date="2019-04" db="EMBL/GenBank/DDBJ databases">
        <title>Comparative genomics and transcriptomics to analyze fruiting body development in filamentous ascomycetes.</title>
        <authorList>
            <consortium name="DOE Joint Genome Institute"/>
            <person name="Lutkenhaus R."/>
            <person name="Traeger S."/>
            <person name="Breuer J."/>
            <person name="Kuo A."/>
            <person name="Lipzen A."/>
            <person name="Pangilinan J."/>
            <person name="Dilworth D."/>
            <person name="Sandor L."/>
            <person name="Poggeler S."/>
            <person name="Barry K."/>
            <person name="Grigoriev I.V."/>
            <person name="Nowrousian M."/>
        </authorList>
    </citation>
    <scope>NUCLEOTIDE SEQUENCE [LARGE SCALE GENOMIC DNA]</scope>
    <source>
        <strain evidence="1 2">CBS 389.68</strain>
    </source>
</reference>
<dbReference type="AlphaFoldDB" id="A0A4S2MZ07"/>
<dbReference type="Proteomes" id="UP000298138">
    <property type="component" value="Unassembled WGS sequence"/>
</dbReference>
<keyword evidence="2" id="KW-1185">Reference proteome</keyword>
<proteinExistence type="predicted"/>
<accession>A0A4S2MZ07</accession>